<feature type="non-terminal residue" evidence="2">
    <location>
        <position position="203"/>
    </location>
</feature>
<evidence type="ECO:0000313" key="2">
    <source>
        <dbReference type="EMBL" id="NGP78185.1"/>
    </source>
</evidence>
<accession>A0A6M1T8F7</accession>
<organism evidence="2 3">
    <name type="scientific">Halalkalibaculum roseum</name>
    <dbReference type="NCBI Taxonomy" id="2709311"/>
    <lineage>
        <taxon>Bacteria</taxon>
        <taxon>Pseudomonadati</taxon>
        <taxon>Balneolota</taxon>
        <taxon>Balneolia</taxon>
        <taxon>Balneolales</taxon>
        <taxon>Balneolaceae</taxon>
        <taxon>Halalkalibaculum</taxon>
    </lineage>
</organism>
<dbReference type="RefSeq" id="WP_165143920.1">
    <property type="nucleotide sequence ID" value="NZ_JAALLT010000010.1"/>
</dbReference>
<proteinExistence type="predicted"/>
<sequence length="203" mass="22221">MKTFYINLLAGIFILVSFVQCQKVTGPDTTVESEENITAELVSPTNNSTGESLQVELKWKKIRGGKEYQIRLATDQNIDSTLIDTSTQGTSYTTPTLEPGTTYYWQVKPLERNGYWSEIWHFTTSDGSTNEQTSTTLAVTLISPEHGASDLAVPVAFEWEAISGISSYQIQIAEGNSFSTLTANASVSGTTYESSGVENGKTY</sequence>
<comment type="caution">
    <text evidence="2">The sequence shown here is derived from an EMBL/GenBank/DDBJ whole genome shotgun (WGS) entry which is preliminary data.</text>
</comment>
<evidence type="ECO:0000313" key="3">
    <source>
        <dbReference type="Proteomes" id="UP000473278"/>
    </source>
</evidence>
<dbReference type="Proteomes" id="UP000473278">
    <property type="component" value="Unassembled WGS sequence"/>
</dbReference>
<dbReference type="InterPro" id="IPR032518">
    <property type="entry name" value="HepII_N"/>
</dbReference>
<dbReference type="EMBL" id="JAALLT010000010">
    <property type="protein sequence ID" value="NGP78185.1"/>
    <property type="molecule type" value="Genomic_DNA"/>
</dbReference>
<dbReference type="InterPro" id="IPR036116">
    <property type="entry name" value="FN3_sf"/>
</dbReference>
<name>A0A6M1T8F7_9BACT</name>
<keyword evidence="3" id="KW-1185">Reference proteome</keyword>
<dbReference type="InterPro" id="IPR003961">
    <property type="entry name" value="FN3_dom"/>
</dbReference>
<reference evidence="2 3" key="1">
    <citation type="submission" date="2020-02" db="EMBL/GenBank/DDBJ databases">
        <title>Balneolaceae bacterium YR4-1, complete genome.</title>
        <authorList>
            <person name="Li Y."/>
            <person name="Wu S."/>
        </authorList>
    </citation>
    <scope>NUCLEOTIDE SEQUENCE [LARGE SCALE GENOMIC DNA]</scope>
    <source>
        <strain evidence="2 3">YR4-1</strain>
    </source>
</reference>
<dbReference type="AlphaFoldDB" id="A0A6M1T8F7"/>
<dbReference type="SUPFAM" id="SSF49265">
    <property type="entry name" value="Fibronectin type III"/>
    <property type="match status" value="1"/>
</dbReference>
<gene>
    <name evidence="2" type="ORF">G3570_16205</name>
</gene>
<dbReference type="Gene3D" id="2.60.40.10">
    <property type="entry name" value="Immunoglobulins"/>
    <property type="match status" value="2"/>
</dbReference>
<protein>
    <recommendedName>
        <fullName evidence="1">Fibronectin type-III domain-containing protein</fullName>
    </recommendedName>
</protein>
<evidence type="ECO:0000259" key="1">
    <source>
        <dbReference type="PROSITE" id="PS50853"/>
    </source>
</evidence>
<feature type="domain" description="Fibronectin type-III" evidence="1">
    <location>
        <begin position="40"/>
        <end position="127"/>
    </location>
</feature>
<dbReference type="PROSITE" id="PS50853">
    <property type="entry name" value="FN3"/>
    <property type="match status" value="1"/>
</dbReference>
<dbReference type="InterPro" id="IPR013783">
    <property type="entry name" value="Ig-like_fold"/>
</dbReference>
<dbReference type="Pfam" id="PF16332">
    <property type="entry name" value="DUF4962"/>
    <property type="match status" value="1"/>
</dbReference>